<sequence length="96" mass="10639">KKKEIDGKVEEVIVPLSEKGGQKEGLVLEKGDHSGKDKEVDLGSAQFFVPENLSAVQEKGQRKDDVQHIVPESKEQNVNVVEISKEQEVNFSTLPI</sequence>
<evidence type="ECO:0000313" key="1">
    <source>
        <dbReference type="EMBL" id="CAK9187056.1"/>
    </source>
</evidence>
<protein>
    <submittedName>
        <fullName evidence="1">Uncharacterized protein</fullName>
    </submittedName>
</protein>
<dbReference type="EMBL" id="CAUOFW020009791">
    <property type="protein sequence ID" value="CAK9187056.1"/>
    <property type="molecule type" value="Genomic_DNA"/>
</dbReference>
<name>A0ABC8V143_9AQUA</name>
<evidence type="ECO:0000313" key="2">
    <source>
        <dbReference type="Proteomes" id="UP001642360"/>
    </source>
</evidence>
<organism evidence="1 2">
    <name type="scientific">Ilex paraguariensis</name>
    <name type="common">yerba mate</name>
    <dbReference type="NCBI Taxonomy" id="185542"/>
    <lineage>
        <taxon>Eukaryota</taxon>
        <taxon>Viridiplantae</taxon>
        <taxon>Streptophyta</taxon>
        <taxon>Embryophyta</taxon>
        <taxon>Tracheophyta</taxon>
        <taxon>Spermatophyta</taxon>
        <taxon>Magnoliopsida</taxon>
        <taxon>eudicotyledons</taxon>
        <taxon>Gunneridae</taxon>
        <taxon>Pentapetalae</taxon>
        <taxon>asterids</taxon>
        <taxon>campanulids</taxon>
        <taxon>Aquifoliales</taxon>
        <taxon>Aquifoliaceae</taxon>
        <taxon>Ilex</taxon>
    </lineage>
</organism>
<keyword evidence="2" id="KW-1185">Reference proteome</keyword>
<proteinExistence type="predicted"/>
<dbReference type="AlphaFoldDB" id="A0ABC8V143"/>
<dbReference type="Proteomes" id="UP001642360">
    <property type="component" value="Unassembled WGS sequence"/>
</dbReference>
<reference evidence="1 2" key="1">
    <citation type="submission" date="2024-02" db="EMBL/GenBank/DDBJ databases">
        <authorList>
            <person name="Vignale AGUSTIN F."/>
            <person name="Sosa J E."/>
            <person name="Modenutti C."/>
        </authorList>
    </citation>
    <scope>NUCLEOTIDE SEQUENCE [LARGE SCALE GENOMIC DNA]</scope>
</reference>
<gene>
    <name evidence="1" type="ORF">ILEXP_LOCUS57564</name>
</gene>
<feature type="non-terminal residue" evidence="1">
    <location>
        <position position="1"/>
    </location>
</feature>
<comment type="caution">
    <text evidence="1">The sequence shown here is derived from an EMBL/GenBank/DDBJ whole genome shotgun (WGS) entry which is preliminary data.</text>
</comment>
<accession>A0ABC8V143</accession>